<comment type="caution">
    <text evidence="2">The sequence shown here is derived from an EMBL/GenBank/DDBJ whole genome shotgun (WGS) entry which is preliminary data.</text>
</comment>
<evidence type="ECO:0000313" key="2">
    <source>
        <dbReference type="EMBL" id="KAL0382523.1"/>
    </source>
</evidence>
<dbReference type="AlphaFoldDB" id="A0AAW2RRD9"/>
<dbReference type="SUPFAM" id="SSF55961">
    <property type="entry name" value="Bet v1-like"/>
    <property type="match status" value="1"/>
</dbReference>
<dbReference type="Pfam" id="PF00407">
    <property type="entry name" value="Bet_v_1"/>
    <property type="match status" value="1"/>
</dbReference>
<dbReference type="InterPro" id="IPR000916">
    <property type="entry name" value="Bet_v_I/MLP"/>
</dbReference>
<dbReference type="EMBL" id="JACGWM010000003">
    <property type="protein sequence ID" value="KAL0382523.1"/>
    <property type="molecule type" value="Genomic_DNA"/>
</dbReference>
<reference evidence="2" key="2">
    <citation type="journal article" date="2024" name="Plant">
        <title>Genomic evolution and insights into agronomic trait innovations of Sesamum species.</title>
        <authorList>
            <person name="Miao H."/>
            <person name="Wang L."/>
            <person name="Qu L."/>
            <person name="Liu H."/>
            <person name="Sun Y."/>
            <person name="Le M."/>
            <person name="Wang Q."/>
            <person name="Wei S."/>
            <person name="Zheng Y."/>
            <person name="Lin W."/>
            <person name="Duan Y."/>
            <person name="Cao H."/>
            <person name="Xiong S."/>
            <person name="Wang X."/>
            <person name="Wei L."/>
            <person name="Li C."/>
            <person name="Ma Q."/>
            <person name="Ju M."/>
            <person name="Zhao R."/>
            <person name="Li G."/>
            <person name="Mu C."/>
            <person name="Tian Q."/>
            <person name="Mei H."/>
            <person name="Zhang T."/>
            <person name="Gao T."/>
            <person name="Zhang H."/>
        </authorList>
    </citation>
    <scope>NUCLEOTIDE SEQUENCE</scope>
    <source>
        <strain evidence="2">KEN8</strain>
    </source>
</reference>
<protein>
    <recommendedName>
        <fullName evidence="1">Bet v I/Major latex protein domain-containing protein</fullName>
    </recommendedName>
</protein>
<organism evidence="2">
    <name type="scientific">Sesamum calycinum</name>
    <dbReference type="NCBI Taxonomy" id="2727403"/>
    <lineage>
        <taxon>Eukaryota</taxon>
        <taxon>Viridiplantae</taxon>
        <taxon>Streptophyta</taxon>
        <taxon>Embryophyta</taxon>
        <taxon>Tracheophyta</taxon>
        <taxon>Spermatophyta</taxon>
        <taxon>Magnoliopsida</taxon>
        <taxon>eudicotyledons</taxon>
        <taxon>Gunneridae</taxon>
        <taxon>Pentapetalae</taxon>
        <taxon>asterids</taxon>
        <taxon>lamiids</taxon>
        <taxon>Lamiales</taxon>
        <taxon>Pedaliaceae</taxon>
        <taxon>Sesamum</taxon>
    </lineage>
</organism>
<dbReference type="InterPro" id="IPR023393">
    <property type="entry name" value="START-like_dom_sf"/>
</dbReference>
<dbReference type="Gene3D" id="3.30.530.20">
    <property type="match status" value="1"/>
</dbReference>
<gene>
    <name evidence="2" type="ORF">Scaly_0539600</name>
</gene>
<proteinExistence type="predicted"/>
<feature type="domain" description="Bet v I/Major latex protein" evidence="1">
    <location>
        <begin position="15"/>
        <end position="98"/>
    </location>
</feature>
<accession>A0AAW2RRD9</accession>
<name>A0AAW2RRD9_9LAMI</name>
<sequence length="109" mass="12026">MKLKTGTGTAGLPWYKEKCTVVDDERRVKDAEMLEGGLMDLGFTLYRYQMEVIEKEGKRGECIVRGSIEFELKEAAANAALGSIEPLVAVMQVAADYLIKSQTTTTTTD</sequence>
<dbReference type="GO" id="GO:0006952">
    <property type="term" value="P:defense response"/>
    <property type="evidence" value="ECO:0007669"/>
    <property type="project" value="InterPro"/>
</dbReference>
<evidence type="ECO:0000259" key="1">
    <source>
        <dbReference type="Pfam" id="PF00407"/>
    </source>
</evidence>
<reference evidence="2" key="1">
    <citation type="submission" date="2020-06" db="EMBL/GenBank/DDBJ databases">
        <authorList>
            <person name="Li T."/>
            <person name="Hu X."/>
            <person name="Zhang T."/>
            <person name="Song X."/>
            <person name="Zhang H."/>
            <person name="Dai N."/>
            <person name="Sheng W."/>
            <person name="Hou X."/>
            <person name="Wei L."/>
        </authorList>
    </citation>
    <scope>NUCLEOTIDE SEQUENCE</scope>
    <source>
        <strain evidence="2">KEN8</strain>
        <tissue evidence="2">Leaf</tissue>
    </source>
</reference>